<evidence type="ECO:0000259" key="8">
    <source>
        <dbReference type="Pfam" id="PF00892"/>
    </source>
</evidence>
<feature type="transmembrane region" description="Helical" evidence="7">
    <location>
        <begin position="270"/>
        <end position="290"/>
    </location>
</feature>
<dbReference type="AlphaFoldDB" id="A0A9X3I776"/>
<dbReference type="InterPro" id="IPR050638">
    <property type="entry name" value="AA-Vitamin_Transporters"/>
</dbReference>
<feature type="transmembrane region" description="Helical" evidence="7">
    <location>
        <begin position="76"/>
        <end position="94"/>
    </location>
</feature>
<organism evidence="9 10">
    <name type="scientific">Gordonia aquimaris</name>
    <dbReference type="NCBI Taxonomy" id="2984863"/>
    <lineage>
        <taxon>Bacteria</taxon>
        <taxon>Bacillati</taxon>
        <taxon>Actinomycetota</taxon>
        <taxon>Actinomycetes</taxon>
        <taxon>Mycobacteriales</taxon>
        <taxon>Gordoniaceae</taxon>
        <taxon>Gordonia</taxon>
    </lineage>
</organism>
<evidence type="ECO:0000256" key="4">
    <source>
        <dbReference type="ARBA" id="ARBA00022989"/>
    </source>
</evidence>
<feature type="transmembrane region" description="Helical" evidence="7">
    <location>
        <begin position="46"/>
        <end position="64"/>
    </location>
</feature>
<feature type="transmembrane region" description="Helical" evidence="7">
    <location>
        <begin position="186"/>
        <end position="208"/>
    </location>
</feature>
<keyword evidence="4 7" id="KW-1133">Transmembrane helix</keyword>
<feature type="transmembrane region" description="Helical" evidence="7">
    <location>
        <begin position="127"/>
        <end position="148"/>
    </location>
</feature>
<name>A0A9X3I776_9ACTN</name>
<dbReference type="Pfam" id="PF00892">
    <property type="entry name" value="EamA"/>
    <property type="match status" value="1"/>
</dbReference>
<gene>
    <name evidence="9" type="ORF">OSB52_22295</name>
</gene>
<sequence>MTTPRSAVLRRADQTGPAVLMILGSCVSLQFGAALAVQMFDGVGPLGATTLRLAIAAVILLVVIRPDVRRWTRRQWVAVVAFGAAIGAMNGAFYSAIDRLPLGVAVSIEFTGPLILAAVLSRSRTDLAWVSLAVAGMALLGIESITGAESLDPVGVAFALLAGSFWAGYILTSARAGRLVPGHDGLAVALVVSAVVMMPLGGAGASAAFEDLHLLALAAVVALLASVIPYSLEFAAVRRLPKHVFGVLLSLEPIVAAIAGWLLLDQSLGPVRLAAIMLVILASIGTTVTASRMRRRQTDSPAELSRRPAASRHGG</sequence>
<feature type="region of interest" description="Disordered" evidence="6">
    <location>
        <begin position="292"/>
        <end position="315"/>
    </location>
</feature>
<comment type="similarity">
    <text evidence="2">Belongs to the EamA transporter family.</text>
</comment>
<dbReference type="PANTHER" id="PTHR32322:SF2">
    <property type="entry name" value="EAMA DOMAIN-CONTAINING PROTEIN"/>
    <property type="match status" value="1"/>
</dbReference>
<evidence type="ECO:0000256" key="7">
    <source>
        <dbReference type="SAM" id="Phobius"/>
    </source>
</evidence>
<feature type="transmembrane region" description="Helical" evidence="7">
    <location>
        <begin position="244"/>
        <end position="264"/>
    </location>
</feature>
<dbReference type="PROSITE" id="PS51257">
    <property type="entry name" value="PROKAR_LIPOPROTEIN"/>
    <property type="match status" value="1"/>
</dbReference>
<evidence type="ECO:0000256" key="2">
    <source>
        <dbReference type="ARBA" id="ARBA00007362"/>
    </source>
</evidence>
<evidence type="ECO:0000313" key="9">
    <source>
        <dbReference type="EMBL" id="MCX2966810.1"/>
    </source>
</evidence>
<evidence type="ECO:0000256" key="6">
    <source>
        <dbReference type="SAM" id="MobiDB-lite"/>
    </source>
</evidence>
<accession>A0A9X3I776</accession>
<dbReference type="EMBL" id="JAPKFM010000033">
    <property type="protein sequence ID" value="MCX2966810.1"/>
    <property type="molecule type" value="Genomic_DNA"/>
</dbReference>
<evidence type="ECO:0000256" key="3">
    <source>
        <dbReference type="ARBA" id="ARBA00022692"/>
    </source>
</evidence>
<keyword evidence="3 7" id="KW-0812">Transmembrane</keyword>
<feature type="domain" description="EamA" evidence="8">
    <location>
        <begin position="155"/>
        <end position="286"/>
    </location>
</feature>
<comment type="subcellular location">
    <subcellularLocation>
        <location evidence="1">Membrane</location>
        <topology evidence="1">Multi-pass membrane protein</topology>
    </subcellularLocation>
</comment>
<dbReference type="Proteomes" id="UP001143347">
    <property type="component" value="Unassembled WGS sequence"/>
</dbReference>
<keyword evidence="10" id="KW-1185">Reference proteome</keyword>
<evidence type="ECO:0000256" key="1">
    <source>
        <dbReference type="ARBA" id="ARBA00004141"/>
    </source>
</evidence>
<evidence type="ECO:0000256" key="5">
    <source>
        <dbReference type="ARBA" id="ARBA00023136"/>
    </source>
</evidence>
<dbReference type="InterPro" id="IPR000620">
    <property type="entry name" value="EamA_dom"/>
</dbReference>
<dbReference type="SUPFAM" id="SSF103481">
    <property type="entry name" value="Multidrug resistance efflux transporter EmrE"/>
    <property type="match status" value="2"/>
</dbReference>
<dbReference type="GO" id="GO:0016020">
    <property type="term" value="C:membrane"/>
    <property type="evidence" value="ECO:0007669"/>
    <property type="project" value="UniProtKB-SubCell"/>
</dbReference>
<feature type="transmembrane region" description="Helical" evidence="7">
    <location>
        <begin position="100"/>
        <end position="120"/>
    </location>
</feature>
<proteinExistence type="inferred from homology"/>
<reference evidence="9" key="1">
    <citation type="submission" date="2022-10" db="EMBL/GenBank/DDBJ databases">
        <title>WGS of marine actinomycetes from Thailand.</title>
        <authorList>
            <person name="Thawai C."/>
        </authorList>
    </citation>
    <scope>NUCLEOTIDE SEQUENCE</scope>
    <source>
        <strain evidence="9">SW21</strain>
    </source>
</reference>
<keyword evidence="5 7" id="KW-0472">Membrane</keyword>
<feature type="transmembrane region" description="Helical" evidence="7">
    <location>
        <begin position="20"/>
        <end position="40"/>
    </location>
</feature>
<protein>
    <submittedName>
        <fullName evidence="9">DMT family transporter</fullName>
    </submittedName>
</protein>
<evidence type="ECO:0000313" key="10">
    <source>
        <dbReference type="Proteomes" id="UP001143347"/>
    </source>
</evidence>
<comment type="caution">
    <text evidence="9">The sequence shown here is derived from an EMBL/GenBank/DDBJ whole genome shotgun (WGS) entry which is preliminary data.</text>
</comment>
<feature type="transmembrane region" description="Helical" evidence="7">
    <location>
        <begin position="214"/>
        <end position="232"/>
    </location>
</feature>
<dbReference type="PANTHER" id="PTHR32322">
    <property type="entry name" value="INNER MEMBRANE TRANSPORTER"/>
    <property type="match status" value="1"/>
</dbReference>
<dbReference type="InterPro" id="IPR037185">
    <property type="entry name" value="EmrE-like"/>
</dbReference>
<feature type="transmembrane region" description="Helical" evidence="7">
    <location>
        <begin position="154"/>
        <end position="174"/>
    </location>
</feature>